<evidence type="ECO:0000313" key="1">
    <source>
        <dbReference type="EMBL" id="KAH7966024.1"/>
    </source>
</evidence>
<keyword evidence="2" id="KW-1185">Reference proteome</keyword>
<comment type="caution">
    <text evidence="1">The sequence shown here is derived from an EMBL/GenBank/DDBJ whole genome shotgun (WGS) entry which is preliminary data.</text>
</comment>
<accession>A0ACB8DD63</accession>
<proteinExistence type="predicted"/>
<evidence type="ECO:0000313" key="2">
    <source>
        <dbReference type="Proteomes" id="UP000821865"/>
    </source>
</evidence>
<dbReference type="EMBL" id="CM023471">
    <property type="protein sequence ID" value="KAH7966024.1"/>
    <property type="molecule type" value="Genomic_DNA"/>
</dbReference>
<dbReference type="Proteomes" id="UP000821865">
    <property type="component" value="Chromosome 2"/>
</dbReference>
<sequence>MGLIHSLPANVADARERWQQRLRRWQAGEHCSDEEENEEALSEVVVIGGGESGEPAHGARTRKGASMQKQQQQACAAGDRSLSLPMHLPEVDTDDAVKIWCSRSQPSQVTQDGPSAWLVAEQERSSSSGSEYELDDEEDEEDEEGEEDEASSESSTETSTSSTSTISSGMLRQWRRIRKCYADNPDVIGDILVYRVLTYMGHPHWRKSSGCTSAAGDSPDLTTVLQATMALRLEDLRQKKLQMEAAWRAMKKKAQPISRVVLEAKRRAVQQLEKELMSLHEASSKMGSGKTRSAKSEKAAAAECAQGQ</sequence>
<gene>
    <name evidence="1" type="ORF">HPB49_013072</name>
</gene>
<name>A0ACB8DD63_DERSI</name>
<reference evidence="1" key="1">
    <citation type="submission" date="2020-05" db="EMBL/GenBank/DDBJ databases">
        <title>Large-scale comparative analyses of tick genomes elucidate their genetic diversity and vector capacities.</title>
        <authorList>
            <person name="Jia N."/>
            <person name="Wang J."/>
            <person name="Shi W."/>
            <person name="Du L."/>
            <person name="Sun Y."/>
            <person name="Zhan W."/>
            <person name="Jiang J."/>
            <person name="Wang Q."/>
            <person name="Zhang B."/>
            <person name="Ji P."/>
            <person name="Sakyi L.B."/>
            <person name="Cui X."/>
            <person name="Yuan T."/>
            <person name="Jiang B."/>
            <person name="Yang W."/>
            <person name="Lam T.T.-Y."/>
            <person name="Chang Q."/>
            <person name="Ding S."/>
            <person name="Wang X."/>
            <person name="Zhu J."/>
            <person name="Ruan X."/>
            <person name="Zhao L."/>
            <person name="Wei J."/>
            <person name="Que T."/>
            <person name="Du C."/>
            <person name="Cheng J."/>
            <person name="Dai P."/>
            <person name="Han X."/>
            <person name="Huang E."/>
            <person name="Gao Y."/>
            <person name="Liu J."/>
            <person name="Shao H."/>
            <person name="Ye R."/>
            <person name="Li L."/>
            <person name="Wei W."/>
            <person name="Wang X."/>
            <person name="Wang C."/>
            <person name="Yang T."/>
            <person name="Huo Q."/>
            <person name="Li W."/>
            <person name="Guo W."/>
            <person name="Chen H."/>
            <person name="Zhou L."/>
            <person name="Ni X."/>
            <person name="Tian J."/>
            <person name="Zhou Y."/>
            <person name="Sheng Y."/>
            <person name="Liu T."/>
            <person name="Pan Y."/>
            <person name="Xia L."/>
            <person name="Li J."/>
            <person name="Zhao F."/>
            <person name="Cao W."/>
        </authorList>
    </citation>
    <scope>NUCLEOTIDE SEQUENCE</scope>
    <source>
        <strain evidence="1">Dsil-2018</strain>
    </source>
</reference>
<protein>
    <submittedName>
        <fullName evidence="1">Uncharacterized protein</fullName>
    </submittedName>
</protein>
<organism evidence="1 2">
    <name type="scientific">Dermacentor silvarum</name>
    <name type="common">Tick</name>
    <dbReference type="NCBI Taxonomy" id="543639"/>
    <lineage>
        <taxon>Eukaryota</taxon>
        <taxon>Metazoa</taxon>
        <taxon>Ecdysozoa</taxon>
        <taxon>Arthropoda</taxon>
        <taxon>Chelicerata</taxon>
        <taxon>Arachnida</taxon>
        <taxon>Acari</taxon>
        <taxon>Parasitiformes</taxon>
        <taxon>Ixodida</taxon>
        <taxon>Ixodoidea</taxon>
        <taxon>Ixodidae</taxon>
        <taxon>Rhipicephalinae</taxon>
        <taxon>Dermacentor</taxon>
    </lineage>
</organism>